<evidence type="ECO:0000313" key="2">
    <source>
        <dbReference type="EMBL" id="OXA52691.1"/>
    </source>
</evidence>
<gene>
    <name evidence="2" type="ORF">Fcan01_12694</name>
</gene>
<dbReference type="Proteomes" id="UP000198287">
    <property type="component" value="Unassembled WGS sequence"/>
</dbReference>
<comment type="caution">
    <text evidence="2">The sequence shown here is derived from an EMBL/GenBank/DDBJ whole genome shotgun (WGS) entry which is preliminary data.</text>
</comment>
<name>A0A226E738_FOLCA</name>
<dbReference type="OrthoDB" id="10252740at2759"/>
<feature type="region of interest" description="Disordered" evidence="1">
    <location>
        <begin position="93"/>
        <end position="112"/>
    </location>
</feature>
<dbReference type="AlphaFoldDB" id="A0A226E738"/>
<evidence type="ECO:0000256" key="1">
    <source>
        <dbReference type="SAM" id="MobiDB-lite"/>
    </source>
</evidence>
<keyword evidence="3" id="KW-1185">Reference proteome</keyword>
<reference evidence="2 3" key="1">
    <citation type="submission" date="2015-12" db="EMBL/GenBank/DDBJ databases">
        <title>The genome of Folsomia candida.</title>
        <authorList>
            <person name="Faddeeva A."/>
            <person name="Derks M.F."/>
            <person name="Anvar Y."/>
            <person name="Smit S."/>
            <person name="Van Straalen N."/>
            <person name="Roelofs D."/>
        </authorList>
    </citation>
    <scope>NUCLEOTIDE SEQUENCE [LARGE SCALE GENOMIC DNA]</scope>
    <source>
        <strain evidence="2 3">VU population</strain>
        <tissue evidence="2">Whole body</tissue>
    </source>
</reference>
<sequence length="142" mass="16040">MRKLIVPYSSILDSEHGEDSRASSAFPFSCLTLFPYSFLCGSSSTFLRLQSSEKLTNSFRTYISNPPSLHPTQNSTEQGQIKMADRVKELTKQMDDVRMSSPVKKRPHLPLTEARPLRVKGEPRLDVKKISIVVNHYPVSSN</sequence>
<proteinExistence type="predicted"/>
<organism evidence="2 3">
    <name type="scientific">Folsomia candida</name>
    <name type="common">Springtail</name>
    <dbReference type="NCBI Taxonomy" id="158441"/>
    <lineage>
        <taxon>Eukaryota</taxon>
        <taxon>Metazoa</taxon>
        <taxon>Ecdysozoa</taxon>
        <taxon>Arthropoda</taxon>
        <taxon>Hexapoda</taxon>
        <taxon>Collembola</taxon>
        <taxon>Entomobryomorpha</taxon>
        <taxon>Isotomoidea</taxon>
        <taxon>Isotomidae</taxon>
        <taxon>Proisotominae</taxon>
        <taxon>Folsomia</taxon>
    </lineage>
</organism>
<dbReference type="EMBL" id="LNIX01000006">
    <property type="protein sequence ID" value="OXA52691.1"/>
    <property type="molecule type" value="Genomic_DNA"/>
</dbReference>
<accession>A0A226E738</accession>
<evidence type="ECO:0000313" key="3">
    <source>
        <dbReference type="Proteomes" id="UP000198287"/>
    </source>
</evidence>
<protein>
    <submittedName>
        <fullName evidence="2">Uncharacterized protein</fullName>
    </submittedName>
</protein>